<evidence type="ECO:0000313" key="6">
    <source>
        <dbReference type="EnsemblMetazoa" id="Aqu2.1.44081_001"/>
    </source>
</evidence>
<reference evidence="7" key="1">
    <citation type="journal article" date="2010" name="Nature">
        <title>The Amphimedon queenslandica genome and the evolution of animal complexity.</title>
        <authorList>
            <person name="Srivastava M."/>
            <person name="Simakov O."/>
            <person name="Chapman J."/>
            <person name="Fahey B."/>
            <person name="Gauthier M.E."/>
            <person name="Mitros T."/>
            <person name="Richards G.S."/>
            <person name="Conaco C."/>
            <person name="Dacre M."/>
            <person name="Hellsten U."/>
            <person name="Larroux C."/>
            <person name="Putnam N.H."/>
            <person name="Stanke M."/>
            <person name="Adamska M."/>
            <person name="Darling A."/>
            <person name="Degnan S.M."/>
            <person name="Oakley T.H."/>
            <person name="Plachetzki D.C."/>
            <person name="Zhai Y."/>
            <person name="Adamski M."/>
            <person name="Calcino A."/>
            <person name="Cummins S.F."/>
            <person name="Goodstein D.M."/>
            <person name="Harris C."/>
            <person name="Jackson D.J."/>
            <person name="Leys S.P."/>
            <person name="Shu S."/>
            <person name="Woodcroft B.J."/>
            <person name="Vervoort M."/>
            <person name="Kosik K.S."/>
            <person name="Manning G."/>
            <person name="Degnan B.M."/>
            <person name="Rokhsar D.S."/>
        </authorList>
    </citation>
    <scope>NUCLEOTIDE SEQUENCE [LARGE SCALE GENOMIC DNA]</scope>
</reference>
<dbReference type="PRINTS" id="PR00376">
    <property type="entry name" value="IL1BCENZYME"/>
</dbReference>
<sequence length="479" mass="53246">MAESFKLDSSHLPIIEEALKASAFDAAKSFDLGLLLGLSAHIPYERLKSQSLDKSSFQSLLLCYLILWLESGNATAEKLVQSLKCIDEDLAGENIEKLFHPASQLLMSYSDRLSHLRLSDDLVAEMKDLISTSNSNLLAGESLIEACVSIAEDHSKLKVLSDLFQNCDSYKLQVLGKDILKDYEQLSGSVLAKSSLFPNPKAELIVNPIEQSNNENGQPVEFDGPSIAKYEKSRKRPRGVAVIINNVEFEPGTGLENRASSDKDCENLGNLFKDYGYDLVEVKCTRNLKADEMKNKLTSLVPTLQNDHDSFICCILSHGTKDGVQGTDGVAVPIQKLTEIFDGNYCPALINKPKIFFFQFCRGDSTPVCVTLPPKDKPQEKMGFDGSQAPPRMMKLPHNADFLLSYSTSDGTMAMRGPTTGSPYIITLCDAIRKNPKRSIDEILLLVHNKVATGDWGEKYDYQQMPEMISTLRKKFFFK</sequence>
<evidence type="ECO:0000313" key="7">
    <source>
        <dbReference type="Proteomes" id="UP000007879"/>
    </source>
</evidence>
<dbReference type="GO" id="GO:0051604">
    <property type="term" value="P:protein maturation"/>
    <property type="evidence" value="ECO:0007669"/>
    <property type="project" value="UniProtKB-ARBA"/>
</dbReference>
<dbReference type="PROSITE" id="PS50207">
    <property type="entry name" value="CASPASE_P10"/>
    <property type="match status" value="1"/>
</dbReference>
<proteinExistence type="inferred from homology"/>
<dbReference type="GO" id="GO:0006508">
    <property type="term" value="P:proteolysis"/>
    <property type="evidence" value="ECO:0007669"/>
    <property type="project" value="InterPro"/>
</dbReference>
<dbReference type="SUPFAM" id="SSF52129">
    <property type="entry name" value="Caspase-like"/>
    <property type="match status" value="1"/>
</dbReference>
<evidence type="ECO:0000259" key="5">
    <source>
        <dbReference type="PROSITE" id="PS50208"/>
    </source>
</evidence>
<evidence type="ECO:0008006" key="8">
    <source>
        <dbReference type="Google" id="ProtNLM"/>
    </source>
</evidence>
<dbReference type="PROSITE" id="PS50208">
    <property type="entry name" value="CASPASE_P20"/>
    <property type="match status" value="1"/>
</dbReference>
<dbReference type="GO" id="GO:0006915">
    <property type="term" value="P:apoptotic process"/>
    <property type="evidence" value="ECO:0007669"/>
    <property type="project" value="UniProtKB-KW"/>
</dbReference>
<evidence type="ECO:0000256" key="2">
    <source>
        <dbReference type="ARBA" id="ARBA00022703"/>
    </source>
</evidence>
<protein>
    <recommendedName>
        <fullName evidence="8">Caspase family p20 domain-containing protein</fullName>
    </recommendedName>
</protein>
<organism evidence="6">
    <name type="scientific">Amphimedon queenslandica</name>
    <name type="common">Sponge</name>
    <dbReference type="NCBI Taxonomy" id="400682"/>
    <lineage>
        <taxon>Eukaryota</taxon>
        <taxon>Metazoa</taxon>
        <taxon>Porifera</taxon>
        <taxon>Demospongiae</taxon>
        <taxon>Heteroscleromorpha</taxon>
        <taxon>Haplosclerida</taxon>
        <taxon>Niphatidae</taxon>
        <taxon>Amphimedon</taxon>
    </lineage>
</organism>
<dbReference type="InterPro" id="IPR033139">
    <property type="entry name" value="Caspase_cys_AS"/>
</dbReference>
<gene>
    <name evidence="6" type="primary">105316853</name>
</gene>
<dbReference type="Proteomes" id="UP000007879">
    <property type="component" value="Unassembled WGS sequence"/>
</dbReference>
<dbReference type="AlphaFoldDB" id="A0A1X7VW39"/>
<dbReference type="GO" id="GO:0043067">
    <property type="term" value="P:regulation of programmed cell death"/>
    <property type="evidence" value="ECO:0007669"/>
    <property type="project" value="UniProtKB-ARBA"/>
</dbReference>
<name>A0A1X7VW39_AMPQE</name>
<dbReference type="PANTHER" id="PTHR48169:SF7">
    <property type="entry name" value="CASPASE 10"/>
    <property type="match status" value="1"/>
</dbReference>
<dbReference type="OrthoDB" id="6114029at2759"/>
<dbReference type="Gene3D" id="3.40.50.1460">
    <property type="match status" value="1"/>
</dbReference>
<dbReference type="InterPro" id="IPR029030">
    <property type="entry name" value="Caspase-like_dom_sf"/>
</dbReference>
<dbReference type="CDD" id="cd00032">
    <property type="entry name" value="CASc"/>
    <property type="match status" value="1"/>
</dbReference>
<dbReference type="InterPro" id="IPR002138">
    <property type="entry name" value="Pept_C14_p10"/>
</dbReference>
<dbReference type="SMART" id="SM00115">
    <property type="entry name" value="CASc"/>
    <property type="match status" value="1"/>
</dbReference>
<dbReference type="InterPro" id="IPR015917">
    <property type="entry name" value="Pept_C14A"/>
</dbReference>
<evidence type="ECO:0000259" key="4">
    <source>
        <dbReference type="PROSITE" id="PS50207"/>
    </source>
</evidence>
<dbReference type="InterPro" id="IPR001309">
    <property type="entry name" value="Pept_C14_p20"/>
</dbReference>
<dbReference type="eggNOG" id="KOG3573">
    <property type="taxonomic scope" value="Eukaryota"/>
</dbReference>
<dbReference type="PANTHER" id="PTHR48169">
    <property type="entry name" value="DED DOMAIN-CONTAINING PROTEIN"/>
    <property type="match status" value="1"/>
</dbReference>
<dbReference type="GO" id="GO:0004197">
    <property type="term" value="F:cysteine-type endopeptidase activity"/>
    <property type="evidence" value="ECO:0007669"/>
    <property type="project" value="InterPro"/>
</dbReference>
<dbReference type="Pfam" id="PF00656">
    <property type="entry name" value="Peptidase_C14"/>
    <property type="match status" value="1"/>
</dbReference>
<dbReference type="KEGG" id="aqu:105316853"/>
<evidence type="ECO:0000256" key="3">
    <source>
        <dbReference type="RuleBase" id="RU003971"/>
    </source>
</evidence>
<dbReference type="EnsemblMetazoa" id="Aqu2.1.44081_001">
    <property type="protein sequence ID" value="Aqu2.1.44081_001"/>
    <property type="gene ID" value="Aqu2.1.44081"/>
</dbReference>
<dbReference type="GO" id="GO:0005737">
    <property type="term" value="C:cytoplasm"/>
    <property type="evidence" value="ECO:0007669"/>
    <property type="project" value="UniProtKB-ARBA"/>
</dbReference>
<evidence type="ECO:0000256" key="1">
    <source>
        <dbReference type="ARBA" id="ARBA00010134"/>
    </source>
</evidence>
<feature type="domain" description="Caspase family p10" evidence="4">
    <location>
        <begin position="392"/>
        <end position="479"/>
    </location>
</feature>
<accession>A0A1X7VW39</accession>
<reference evidence="6" key="2">
    <citation type="submission" date="2017-05" db="UniProtKB">
        <authorList>
            <consortium name="EnsemblMetazoa"/>
        </authorList>
    </citation>
    <scope>IDENTIFICATION</scope>
</reference>
<comment type="similarity">
    <text evidence="1 3">Belongs to the peptidase C14A family.</text>
</comment>
<keyword evidence="7" id="KW-1185">Reference proteome</keyword>
<dbReference type="InParanoid" id="A0A1X7VW39"/>
<dbReference type="InterPro" id="IPR011600">
    <property type="entry name" value="Pept_C14_caspase"/>
</dbReference>
<dbReference type="EnsemblMetazoa" id="XM_011412089.2">
    <property type="protein sequence ID" value="XP_011410391.1"/>
    <property type="gene ID" value="LOC105316853"/>
</dbReference>
<keyword evidence="2" id="KW-0053">Apoptosis</keyword>
<feature type="domain" description="Caspase family p20" evidence="5">
    <location>
        <begin position="237"/>
        <end position="365"/>
    </location>
</feature>
<dbReference type="STRING" id="400682.A0A1X7VW39"/>
<dbReference type="PROSITE" id="PS01122">
    <property type="entry name" value="CASPASE_CYS"/>
    <property type="match status" value="1"/>
</dbReference>